<gene>
    <name evidence="1" type="ORF">CEY11_21450</name>
</gene>
<evidence type="ECO:0000313" key="1">
    <source>
        <dbReference type="EMBL" id="OWT55278.1"/>
    </source>
</evidence>
<protein>
    <submittedName>
        <fullName evidence="1">Uncharacterized protein</fullName>
    </submittedName>
</protein>
<sequence length="226" mass="24573">MNKTTQSIIDRVQFITKDYSAVRWTMKEMSDWINDAQTQIAQLVPPSASQYMVLTLAEGARQDLRVIDPDTRWVRLMELLCNVNTTSGVDKPTGATIRLVSRPILDSAFPSWRSVTPTARAVAEYAMDAGNEFVFDVNPPVVAGTKVYAQASVIPAPVAVLNSGKTALDDPNELFGLPDGYDIAAVDYVVFRAFNKNANDQTYAAQASAHLQLFQAALGGQAKAAS</sequence>
<evidence type="ECO:0000313" key="2">
    <source>
        <dbReference type="Proteomes" id="UP000214603"/>
    </source>
</evidence>
<keyword evidence="2" id="KW-1185">Reference proteome</keyword>
<comment type="caution">
    <text evidence="1">The sequence shown here is derived from an EMBL/GenBank/DDBJ whole genome shotgun (WGS) entry which is preliminary data.</text>
</comment>
<name>A0A225M1T6_9BURK</name>
<reference evidence="2" key="1">
    <citation type="submission" date="2017-06" db="EMBL/GenBank/DDBJ databases">
        <title>Herbaspirillum phytohormonus sp. nov., isolated from the root nodule of Robinia pseudoacacia in lead-zinc mine.</title>
        <authorList>
            <person name="Fan M."/>
            <person name="Lin Y."/>
        </authorList>
    </citation>
    <scope>NUCLEOTIDE SEQUENCE [LARGE SCALE GENOMIC DNA]</scope>
    <source>
        <strain evidence="2">SC-089</strain>
    </source>
</reference>
<dbReference type="AlphaFoldDB" id="A0A225M1T6"/>
<dbReference type="EMBL" id="NJIH01000013">
    <property type="protein sequence ID" value="OWT55278.1"/>
    <property type="molecule type" value="Genomic_DNA"/>
</dbReference>
<dbReference type="Pfam" id="PF24175">
    <property type="entry name" value="SU10_adaptor"/>
    <property type="match status" value="1"/>
</dbReference>
<accession>A0A225M1T6</accession>
<dbReference type="Proteomes" id="UP000214603">
    <property type="component" value="Unassembled WGS sequence"/>
</dbReference>
<organism evidence="1 2">
    <name type="scientific">Candidimonas nitroreducens</name>
    <dbReference type="NCBI Taxonomy" id="683354"/>
    <lineage>
        <taxon>Bacteria</taxon>
        <taxon>Pseudomonadati</taxon>
        <taxon>Pseudomonadota</taxon>
        <taxon>Betaproteobacteria</taxon>
        <taxon>Burkholderiales</taxon>
        <taxon>Alcaligenaceae</taxon>
        <taxon>Candidimonas</taxon>
    </lineage>
</organism>
<proteinExistence type="predicted"/>
<dbReference type="OrthoDB" id="9132369at2"/>
<dbReference type="RefSeq" id="WP_088605465.1">
    <property type="nucleotide sequence ID" value="NZ_NJIH01000013.1"/>
</dbReference>
<dbReference type="InterPro" id="IPR056209">
    <property type="entry name" value="SU10_adaptor"/>
</dbReference>